<evidence type="ECO:0000313" key="15">
    <source>
        <dbReference type="Proteomes" id="UP000053612"/>
    </source>
</evidence>
<evidence type="ECO:0000256" key="1">
    <source>
        <dbReference type="ARBA" id="ARBA00004370"/>
    </source>
</evidence>
<evidence type="ECO:0000256" key="2">
    <source>
        <dbReference type="ARBA" id="ARBA00022448"/>
    </source>
</evidence>
<protein>
    <recommendedName>
        <fullName evidence="7">ATP synthase subunit delta</fullName>
    </recommendedName>
    <alternativeName>
        <fullName evidence="7">ATP synthase F(1) sector subunit delta</fullName>
    </alternativeName>
    <alternativeName>
        <fullName evidence="7">F-type ATPase subunit delta</fullName>
        <shortName evidence="7">F-ATPase subunit delta</shortName>
    </alternativeName>
</protein>
<evidence type="ECO:0000313" key="12">
    <source>
        <dbReference type="EMBL" id="KSU17782.1"/>
    </source>
</evidence>
<evidence type="ECO:0000313" key="8">
    <source>
        <dbReference type="EMBL" id="ARE14070.1"/>
    </source>
</evidence>
<dbReference type="PANTHER" id="PTHR11910">
    <property type="entry name" value="ATP SYNTHASE DELTA CHAIN"/>
    <property type="match status" value="1"/>
</dbReference>
<dbReference type="Proteomes" id="UP000053612">
    <property type="component" value="Unassembled WGS sequence"/>
</dbReference>
<comment type="function">
    <text evidence="7">This protein is part of the stalk that links CF(0) to CF(1). It either transmits conformational changes from CF(0) to CF(1) or is implicated in proton conduction.</text>
</comment>
<keyword evidence="2 7" id="KW-0813">Transport</keyword>
<keyword evidence="7" id="KW-0139">CF(1)</keyword>
<reference evidence="17 18" key="3">
    <citation type="journal article" date="2017" name="BMC Genomics">
        <title>Comparative and functional genomics of the Lactococcus lactis taxon; insights into evolution and niche adaptation.</title>
        <authorList>
            <person name="Kelleher P."/>
            <person name="Bottacini F."/>
            <person name="Mahony J."/>
            <person name="Kilcawley K.N."/>
            <person name="van Sinderen D."/>
        </authorList>
    </citation>
    <scope>NUCLEOTIDE SEQUENCE [LARGE SCALE GENOMIC DNA]</scope>
    <source>
        <strain evidence="9 18">UC06</strain>
        <strain evidence="8 17">UC11</strain>
    </source>
</reference>
<name>A0A0A7T339_LACLL</name>
<comment type="similarity">
    <text evidence="7">Belongs to the ATPase delta chain family.</text>
</comment>
<comment type="function">
    <text evidence="7">F(1)F(0) ATP synthase produces ATP from ADP in the presence of a proton or sodium gradient. F-type ATPases consist of two structural domains, F(1) containing the extramembraneous catalytic core and F(0) containing the membrane proton channel, linked together by a central stalk and a peripheral stalk. During catalysis, ATP synthesis in the catalytic domain of F(1) is coupled via a rotary mechanism of the central stalk subunits to proton translocation.</text>
</comment>
<dbReference type="EMBL" id="BBSI01000035">
    <property type="protein sequence ID" value="GAM81145.1"/>
    <property type="molecule type" value="Genomic_DNA"/>
</dbReference>
<evidence type="ECO:0000256" key="3">
    <source>
        <dbReference type="ARBA" id="ARBA00022781"/>
    </source>
</evidence>
<dbReference type="EMBL" id="CP015904">
    <property type="protein sequence ID" value="ARE14070.1"/>
    <property type="molecule type" value="Genomic_DNA"/>
</dbReference>
<evidence type="ECO:0000313" key="18">
    <source>
        <dbReference type="Proteomes" id="UP000192095"/>
    </source>
</evidence>
<evidence type="ECO:0000256" key="7">
    <source>
        <dbReference type="HAMAP-Rule" id="MF_01416"/>
    </source>
</evidence>
<keyword evidence="4 7" id="KW-0406">Ion transport</keyword>
<evidence type="ECO:0000313" key="11">
    <source>
        <dbReference type="EMBL" id="GAM81145.1"/>
    </source>
</evidence>
<dbReference type="PATRIC" id="fig|1360.100.peg.2056"/>
<gene>
    <name evidence="7" type="primary">atpH</name>
    <name evidence="11" type="ORF">JCM5805K_2264</name>
    <name evidence="10" type="ORF">LL14B4_09270</name>
    <name evidence="9" type="ORF">LLUC06_1939</name>
    <name evidence="8" type="ORF">LLUC11_1742</name>
    <name evidence="12" type="ORF">LMG9449_1587</name>
    <name evidence="13" type="ORF">M20_1098</name>
</gene>
<keyword evidence="5 7" id="KW-0472">Membrane</keyword>
<dbReference type="Gene3D" id="1.10.520.20">
    <property type="entry name" value="N-terminal domain of the delta subunit of the F1F0-ATP synthase"/>
    <property type="match status" value="1"/>
</dbReference>
<evidence type="ECO:0000313" key="10">
    <source>
        <dbReference type="EMBL" id="AWN66347.1"/>
    </source>
</evidence>
<keyword evidence="6 7" id="KW-0066">ATP synthesis</keyword>
<reference evidence="13" key="4">
    <citation type="journal article" date="2017" name="Genome Announc.">
        <title>Draft Genome Sequences of 24 Lactococcus lactis Strains.</title>
        <authorList>
            <person name="Backus L."/>
            <person name="Wels M."/>
            <person name="Boekhorst J."/>
            <person name="Dijkstra A.R."/>
            <person name="Beerthuyzen M."/>
            <person name="Kelly W.J."/>
            <person name="Siezen R.J."/>
            <person name="van Hijum S.A."/>
            <person name="Bachmann H."/>
        </authorList>
    </citation>
    <scope>NUCLEOTIDE SEQUENCE</scope>
    <source>
        <strain evidence="12">LMG9447</strain>
        <strain evidence="13">M20</strain>
    </source>
</reference>
<keyword evidence="7" id="KW-1003">Cell membrane</keyword>
<dbReference type="Proteomes" id="UP000245919">
    <property type="component" value="Chromosome"/>
</dbReference>
<comment type="subcellular location">
    <subcellularLocation>
        <location evidence="7">Cell membrane</location>
        <topology evidence="7">Peripheral membrane protein</topology>
    </subcellularLocation>
    <subcellularLocation>
        <location evidence="1">Membrane</location>
    </subcellularLocation>
</comment>
<evidence type="ECO:0000313" key="19">
    <source>
        <dbReference type="Proteomes" id="UP000245919"/>
    </source>
</evidence>
<dbReference type="RefSeq" id="WP_012898339.1">
    <property type="nucleotide sequence ID" value="NZ_BAABQR010000007.1"/>
</dbReference>
<reference evidence="15 16" key="2">
    <citation type="submission" date="2015-10" db="EMBL/GenBank/DDBJ databases">
        <title>Draft Genome Sequences of 11 Lactococcus lactis subspecies cremoris strains.</title>
        <authorList>
            <person name="Wels M."/>
            <person name="Backus L."/>
            <person name="Boekhorst J."/>
            <person name="Dijkstra A."/>
            <person name="Beerthuizen M."/>
            <person name="Kelly W."/>
            <person name="Siezen R."/>
            <person name="Bachmann H."/>
            <person name="Van Hijum S."/>
        </authorList>
    </citation>
    <scope>NUCLEOTIDE SEQUENCE [LARGE SCALE GENOMIC DNA]</scope>
    <source>
        <strain evidence="15">LMG9449</strain>
        <strain evidence="16">M20</strain>
    </source>
</reference>
<dbReference type="EMBL" id="CP028160">
    <property type="protein sequence ID" value="AWN66347.1"/>
    <property type="molecule type" value="Genomic_DNA"/>
</dbReference>
<dbReference type="NCBIfam" id="TIGR01145">
    <property type="entry name" value="ATP_synt_delta"/>
    <property type="match status" value="1"/>
</dbReference>
<reference evidence="11 14" key="1">
    <citation type="submission" date="2015-01" db="EMBL/GenBank/DDBJ databases">
        <title>Lactococcus lactis subsp.lactis JCM 5805 whole genome shotgun sequence.</title>
        <authorList>
            <person name="Fujii T."/>
            <person name="Tomita Y."/>
            <person name="Ikushima S."/>
            <person name="Fujiwara D."/>
        </authorList>
    </citation>
    <scope>NUCLEOTIDE SEQUENCE [LARGE SCALE GENOMIC DNA]</scope>
    <source>
        <strain evidence="11 14">JCM 5805</strain>
    </source>
</reference>
<evidence type="ECO:0000256" key="6">
    <source>
        <dbReference type="ARBA" id="ARBA00023310"/>
    </source>
</evidence>
<dbReference type="Proteomes" id="UP000192095">
    <property type="component" value="Chromosome"/>
</dbReference>
<evidence type="ECO:0000313" key="13">
    <source>
        <dbReference type="EMBL" id="KSU21388.1"/>
    </source>
</evidence>
<keyword evidence="3 7" id="KW-0375">Hydrogen ion transport</keyword>
<evidence type="ECO:0000256" key="5">
    <source>
        <dbReference type="ARBA" id="ARBA00023136"/>
    </source>
</evidence>
<reference evidence="10 19" key="5">
    <citation type="submission" date="2018-03" db="EMBL/GenBank/DDBJ databases">
        <title>Genome sequence of Lactococcus lactis strain 14B4 from almond drupe.</title>
        <authorList>
            <person name="Tran T.D."/>
            <person name="McGarvey J.A."/>
            <person name="Huynh S."/>
            <person name="Parker C.T."/>
        </authorList>
    </citation>
    <scope>NUCLEOTIDE SEQUENCE [LARGE SCALE GENOMIC DNA]</scope>
    <source>
        <strain evidence="10 19">14B4</strain>
    </source>
</reference>
<sequence>MTKVNSQKYSKALLEVAQEKGQLEAILSEVSEMIQLFKEDNLAAFLSSEVYSFSAKSELIDTLLQTSSEVMSNFLNTVRSNGRLGDLGEILDETKNAADDMFKIADVEVVSSIALTNAQIEKFTAMAKAKFDLNEVTVINTVNEKILGGFIVNSRGKIIDASLKTQLAKIAAEIL</sequence>
<dbReference type="GO" id="GO:0045259">
    <property type="term" value="C:proton-transporting ATP synthase complex"/>
    <property type="evidence" value="ECO:0007669"/>
    <property type="project" value="UniProtKB-KW"/>
</dbReference>
<dbReference type="Proteomes" id="UP000031847">
    <property type="component" value="Unassembled WGS sequence"/>
</dbReference>
<dbReference type="Proteomes" id="UP000053719">
    <property type="component" value="Unassembled WGS sequence"/>
</dbReference>
<dbReference type="SUPFAM" id="SSF47928">
    <property type="entry name" value="N-terminal domain of the delta subunit of the F1F0-ATP synthase"/>
    <property type="match status" value="1"/>
</dbReference>
<dbReference type="GO" id="GO:0005886">
    <property type="term" value="C:plasma membrane"/>
    <property type="evidence" value="ECO:0007669"/>
    <property type="project" value="UniProtKB-SubCell"/>
</dbReference>
<evidence type="ECO:0000313" key="17">
    <source>
        <dbReference type="Proteomes" id="UP000192067"/>
    </source>
</evidence>
<dbReference type="InterPro" id="IPR026015">
    <property type="entry name" value="ATP_synth_OSCP/delta_N_sf"/>
</dbReference>
<dbReference type="EMBL" id="LKLS01000124">
    <property type="protein sequence ID" value="KSU17782.1"/>
    <property type="molecule type" value="Genomic_DNA"/>
</dbReference>
<dbReference type="NCBIfam" id="NF004401">
    <property type="entry name" value="PRK05758.2-1"/>
    <property type="match status" value="1"/>
</dbReference>
<evidence type="ECO:0000313" key="14">
    <source>
        <dbReference type="Proteomes" id="UP000031847"/>
    </source>
</evidence>
<dbReference type="EMBL" id="CP015902">
    <property type="protein sequence ID" value="ARE21481.1"/>
    <property type="molecule type" value="Genomic_DNA"/>
</dbReference>
<dbReference type="EMBL" id="LKLU01000066">
    <property type="protein sequence ID" value="KSU21388.1"/>
    <property type="molecule type" value="Genomic_DNA"/>
</dbReference>
<proteinExistence type="inferred from homology"/>
<dbReference type="PRINTS" id="PR00125">
    <property type="entry name" value="ATPASEDELTA"/>
</dbReference>
<evidence type="ECO:0000313" key="16">
    <source>
        <dbReference type="Proteomes" id="UP000053719"/>
    </source>
</evidence>
<dbReference type="GO" id="GO:0046933">
    <property type="term" value="F:proton-transporting ATP synthase activity, rotational mechanism"/>
    <property type="evidence" value="ECO:0007669"/>
    <property type="project" value="UniProtKB-UniRule"/>
</dbReference>
<accession>A0A0A7T339</accession>
<organism evidence="13 16">
    <name type="scientific">Lactococcus lactis subsp. lactis</name>
    <name type="common">Streptococcus lactis</name>
    <dbReference type="NCBI Taxonomy" id="1360"/>
    <lineage>
        <taxon>Bacteria</taxon>
        <taxon>Bacillati</taxon>
        <taxon>Bacillota</taxon>
        <taxon>Bacilli</taxon>
        <taxon>Lactobacillales</taxon>
        <taxon>Streptococcaceae</taxon>
        <taxon>Lactococcus</taxon>
    </lineage>
</organism>
<evidence type="ECO:0000313" key="9">
    <source>
        <dbReference type="EMBL" id="ARE21481.1"/>
    </source>
</evidence>
<dbReference type="AlphaFoldDB" id="A0A0A7T339"/>
<dbReference type="HAMAP" id="MF_01416">
    <property type="entry name" value="ATP_synth_delta_bact"/>
    <property type="match status" value="1"/>
</dbReference>
<dbReference type="Pfam" id="PF00213">
    <property type="entry name" value="OSCP"/>
    <property type="match status" value="1"/>
</dbReference>
<dbReference type="InterPro" id="IPR000711">
    <property type="entry name" value="ATPase_OSCP/dsu"/>
</dbReference>
<dbReference type="GeneID" id="89633968"/>
<evidence type="ECO:0000256" key="4">
    <source>
        <dbReference type="ARBA" id="ARBA00023065"/>
    </source>
</evidence>
<reference evidence="9" key="6">
    <citation type="submission" date="2023-07" db="EMBL/GenBank/DDBJ databases">
        <authorList>
            <person name="McDonnell B."/>
        </authorList>
    </citation>
    <scope>NUCLEOTIDE SEQUENCE</scope>
    <source>
        <strain evidence="9">UC06</strain>
    </source>
</reference>
<dbReference type="Proteomes" id="UP000192067">
    <property type="component" value="Chromosome"/>
</dbReference>